<dbReference type="OrthoDB" id="10066799at2759"/>
<dbReference type="Pfam" id="PF01084">
    <property type="entry name" value="Ribosomal_S18"/>
    <property type="match status" value="1"/>
</dbReference>
<dbReference type="GO" id="GO:0005763">
    <property type="term" value="C:mitochondrial small ribosomal subunit"/>
    <property type="evidence" value="ECO:0007669"/>
    <property type="project" value="TreeGrafter"/>
</dbReference>
<evidence type="ECO:0000256" key="2">
    <source>
        <dbReference type="ARBA" id="ARBA00022980"/>
    </source>
</evidence>
<dbReference type="GO" id="GO:0003735">
    <property type="term" value="F:structural constituent of ribosome"/>
    <property type="evidence" value="ECO:0007669"/>
    <property type="project" value="InterPro"/>
</dbReference>
<evidence type="ECO:0000256" key="3">
    <source>
        <dbReference type="ARBA" id="ARBA00023274"/>
    </source>
</evidence>
<evidence type="ECO:0000313" key="5">
    <source>
        <dbReference type="Proteomes" id="UP000621168"/>
    </source>
</evidence>
<sequence>QPIQMENPYKEPPKKCVLCGINVDYKNVQVMILSSGLCNKKQKEVTKAIKRAHVLGFMPVMFKNPSFLTDPKICNVKY</sequence>
<dbReference type="PANTHER" id="PTHR13479:SF40">
    <property type="entry name" value="SMALL RIBOSOMAL SUBUNIT PROTEIN BS18M"/>
    <property type="match status" value="1"/>
</dbReference>
<keyword evidence="5" id="KW-1185">Reference proteome</keyword>
<keyword evidence="2" id="KW-0689">Ribosomal protein</keyword>
<evidence type="ECO:0000313" key="4">
    <source>
        <dbReference type="EMBL" id="NXC18824.1"/>
    </source>
</evidence>
<evidence type="ECO:0000256" key="1">
    <source>
        <dbReference type="ARBA" id="ARBA00005589"/>
    </source>
</evidence>
<dbReference type="InterPro" id="IPR036870">
    <property type="entry name" value="Ribosomal_bS18_sf"/>
</dbReference>
<comment type="caution">
    <text evidence="4">The sequence shown here is derived from an EMBL/GenBank/DDBJ whole genome shotgun (WGS) entry which is preliminary data.</text>
</comment>
<gene>
    <name evidence="4" type="primary">Mrps18c</name>
    <name evidence="4" type="ORF">CORCRI_R00909</name>
</gene>
<dbReference type="PANTHER" id="PTHR13479">
    <property type="entry name" value="30S RIBOSOMAL PROTEIN S18"/>
    <property type="match status" value="1"/>
</dbReference>
<feature type="non-terminal residue" evidence="4">
    <location>
        <position position="78"/>
    </location>
</feature>
<name>A0A851LUQ3_CORCR</name>
<dbReference type="GO" id="GO:0070181">
    <property type="term" value="F:small ribosomal subunit rRNA binding"/>
    <property type="evidence" value="ECO:0007669"/>
    <property type="project" value="TreeGrafter"/>
</dbReference>
<dbReference type="Proteomes" id="UP000621168">
    <property type="component" value="Unassembled WGS sequence"/>
</dbReference>
<dbReference type="GO" id="GO:0032543">
    <property type="term" value="P:mitochondrial translation"/>
    <property type="evidence" value="ECO:0007669"/>
    <property type="project" value="TreeGrafter"/>
</dbReference>
<protein>
    <submittedName>
        <fullName evidence="4">RT18C protein</fullName>
    </submittedName>
</protein>
<keyword evidence="3" id="KW-0687">Ribonucleoprotein</keyword>
<dbReference type="EMBL" id="WBMX01003969">
    <property type="protein sequence ID" value="NXC18824.1"/>
    <property type="molecule type" value="Genomic_DNA"/>
</dbReference>
<accession>A0A851LUQ3</accession>
<comment type="similarity">
    <text evidence="1">Belongs to the bacterial ribosomal protein bS18 family.</text>
</comment>
<dbReference type="InterPro" id="IPR001648">
    <property type="entry name" value="Ribosomal_bS18"/>
</dbReference>
<dbReference type="SUPFAM" id="SSF46911">
    <property type="entry name" value="Ribosomal protein S18"/>
    <property type="match status" value="1"/>
</dbReference>
<dbReference type="AlphaFoldDB" id="A0A851LUQ3"/>
<dbReference type="Gene3D" id="4.10.640.10">
    <property type="entry name" value="Ribosomal protein S18"/>
    <property type="match status" value="1"/>
</dbReference>
<proteinExistence type="inferred from homology"/>
<reference evidence="4" key="1">
    <citation type="submission" date="2019-09" db="EMBL/GenBank/DDBJ databases">
        <title>Bird 10,000 Genomes (B10K) Project - Family phase.</title>
        <authorList>
            <person name="Zhang G."/>
        </authorList>
    </citation>
    <scope>NUCLEOTIDE SEQUENCE</scope>
    <source>
        <strain evidence="4">B10K-CU-031-40</strain>
    </source>
</reference>
<organism evidence="4 5">
    <name type="scientific">Corythaeola cristata</name>
    <name type="common">Great blue turaco</name>
    <dbReference type="NCBI Taxonomy" id="103954"/>
    <lineage>
        <taxon>Eukaryota</taxon>
        <taxon>Metazoa</taxon>
        <taxon>Chordata</taxon>
        <taxon>Craniata</taxon>
        <taxon>Vertebrata</taxon>
        <taxon>Euteleostomi</taxon>
        <taxon>Archelosauria</taxon>
        <taxon>Archosauria</taxon>
        <taxon>Dinosauria</taxon>
        <taxon>Saurischia</taxon>
        <taxon>Theropoda</taxon>
        <taxon>Coelurosauria</taxon>
        <taxon>Aves</taxon>
        <taxon>Neognathae</taxon>
        <taxon>Neoaves</taxon>
        <taxon>Otidimorphae</taxon>
        <taxon>Musophagiformes</taxon>
        <taxon>Musophagidae</taxon>
        <taxon>Corythaeola</taxon>
    </lineage>
</organism>
<feature type="non-terminal residue" evidence="4">
    <location>
        <position position="1"/>
    </location>
</feature>